<dbReference type="RefSeq" id="WP_338393181.1">
    <property type="nucleotide sequence ID" value="NZ_AP025314.1"/>
</dbReference>
<keyword evidence="1" id="KW-0812">Transmembrane</keyword>
<dbReference type="Proteomes" id="UP001348817">
    <property type="component" value="Chromosome"/>
</dbReference>
<reference evidence="2 3" key="1">
    <citation type="submission" date="2021-12" db="EMBL/GenBank/DDBJ databases">
        <title>Genome sequencing of bacteria with rrn-lacking chromosome and rrn-plasmid.</title>
        <authorList>
            <person name="Anda M."/>
            <person name="Iwasaki W."/>
        </authorList>
    </citation>
    <scope>NUCLEOTIDE SEQUENCE [LARGE SCALE GENOMIC DNA]</scope>
    <source>
        <strain evidence="2 3">DSM 100852</strain>
    </source>
</reference>
<sequence length="230" mass="26722">MTLTDEQIQKIRRFISSRGFTQIDLQDEIIDHVASSVEEKLEANPELDFDKAVKETHATFGVMGFSEMEEAFVKSAQAKMLRKIGSLLKAYFGMEKYGFGYVIFISLYFLFRQPILFEWVFYGLGTSLFLFFIVSLFRTNITRLSKKYTAAVIYHGLINAPMFVLIQIWLQAWNFFPGLFKNPDHALAYPAFQIILPAFFTILILEVLIGTELYSDLTQRIQKMKKMERV</sequence>
<evidence type="ECO:0000256" key="1">
    <source>
        <dbReference type="SAM" id="Phobius"/>
    </source>
</evidence>
<evidence type="ECO:0000313" key="3">
    <source>
        <dbReference type="Proteomes" id="UP001348817"/>
    </source>
</evidence>
<name>A0AAU9CWC9_9BACT</name>
<feature type="transmembrane region" description="Helical" evidence="1">
    <location>
        <begin position="149"/>
        <end position="170"/>
    </location>
</feature>
<dbReference type="AlphaFoldDB" id="A0AAU9CWC9"/>
<keyword evidence="1" id="KW-0472">Membrane</keyword>
<evidence type="ECO:0008006" key="4">
    <source>
        <dbReference type="Google" id="ProtNLM"/>
    </source>
</evidence>
<dbReference type="EMBL" id="AP025314">
    <property type="protein sequence ID" value="BDD07883.1"/>
    <property type="molecule type" value="Genomic_DNA"/>
</dbReference>
<gene>
    <name evidence="2" type="ORF">FUAX_03150</name>
</gene>
<feature type="transmembrane region" description="Helical" evidence="1">
    <location>
        <begin position="117"/>
        <end position="137"/>
    </location>
</feature>
<organism evidence="2 3">
    <name type="scientific">Fulvitalea axinellae</name>
    <dbReference type="NCBI Taxonomy" id="1182444"/>
    <lineage>
        <taxon>Bacteria</taxon>
        <taxon>Pseudomonadati</taxon>
        <taxon>Bacteroidota</taxon>
        <taxon>Cytophagia</taxon>
        <taxon>Cytophagales</taxon>
        <taxon>Persicobacteraceae</taxon>
        <taxon>Fulvitalea</taxon>
    </lineage>
</organism>
<accession>A0AAU9CWC9</accession>
<keyword evidence="3" id="KW-1185">Reference proteome</keyword>
<dbReference type="KEGG" id="fax:FUAX_03150"/>
<protein>
    <recommendedName>
        <fullName evidence="4">CPBP family intramembrane metalloprotease</fullName>
    </recommendedName>
</protein>
<feature type="transmembrane region" description="Helical" evidence="1">
    <location>
        <begin position="190"/>
        <end position="214"/>
    </location>
</feature>
<keyword evidence="1" id="KW-1133">Transmembrane helix</keyword>
<evidence type="ECO:0000313" key="2">
    <source>
        <dbReference type="EMBL" id="BDD07883.1"/>
    </source>
</evidence>
<feature type="transmembrane region" description="Helical" evidence="1">
    <location>
        <begin position="90"/>
        <end position="111"/>
    </location>
</feature>
<proteinExistence type="predicted"/>